<dbReference type="AlphaFoldDB" id="A0A1F7UX13"/>
<dbReference type="Pfam" id="PF00828">
    <property type="entry name" value="Ribosomal_L27A"/>
    <property type="match status" value="1"/>
</dbReference>
<feature type="domain" description="Large ribosomal subunit protein uL15/eL18" evidence="6">
    <location>
        <begin position="73"/>
        <end position="141"/>
    </location>
</feature>
<protein>
    <recommendedName>
        <fullName evidence="4">Large ribosomal subunit protein uL15</fullName>
    </recommendedName>
</protein>
<sequence length="141" mass="15338">MSLHNLEGSRRKRSRRVGRGNASGRGTYSGRGQKGQRARSGGKKGLQQRALRQLFQRLPKLGGFRSLKPKAAVVTLTDLQKHFAAGTIVNQRILVNKGLIKSGRPVKILDTGTIDRSLRIQKCRVSAGARKKIVAAGGTIE</sequence>
<dbReference type="NCBIfam" id="TIGR01071">
    <property type="entry name" value="rplO_bact"/>
    <property type="match status" value="1"/>
</dbReference>
<dbReference type="GO" id="GO:0003735">
    <property type="term" value="F:structural constituent of ribosome"/>
    <property type="evidence" value="ECO:0007669"/>
    <property type="project" value="InterPro"/>
</dbReference>
<keyword evidence="2 4" id="KW-0689">Ribosomal protein</keyword>
<keyword evidence="4" id="KW-0694">RNA-binding</keyword>
<dbReference type="SUPFAM" id="SSF52080">
    <property type="entry name" value="Ribosomal proteins L15p and L18e"/>
    <property type="match status" value="1"/>
</dbReference>
<dbReference type="GO" id="GO:0022625">
    <property type="term" value="C:cytosolic large ribosomal subunit"/>
    <property type="evidence" value="ECO:0007669"/>
    <property type="project" value="TreeGrafter"/>
</dbReference>
<evidence type="ECO:0000313" key="7">
    <source>
        <dbReference type="EMBL" id="OGL82809.1"/>
    </source>
</evidence>
<organism evidence="7 8">
    <name type="scientific">Candidatus Uhrbacteria bacterium RIFCSPLOWO2_01_FULL_47_25</name>
    <dbReference type="NCBI Taxonomy" id="1802402"/>
    <lineage>
        <taxon>Bacteria</taxon>
        <taxon>Candidatus Uhriibacteriota</taxon>
    </lineage>
</organism>
<gene>
    <name evidence="4" type="primary">rplO</name>
    <name evidence="7" type="ORF">A2936_01860</name>
</gene>
<dbReference type="Proteomes" id="UP000176846">
    <property type="component" value="Unassembled WGS sequence"/>
</dbReference>
<evidence type="ECO:0000256" key="5">
    <source>
        <dbReference type="SAM" id="MobiDB-lite"/>
    </source>
</evidence>
<feature type="compositionally biased region" description="Gly residues" evidence="5">
    <location>
        <begin position="21"/>
        <end position="33"/>
    </location>
</feature>
<dbReference type="HAMAP" id="MF_01341">
    <property type="entry name" value="Ribosomal_uL15"/>
    <property type="match status" value="1"/>
</dbReference>
<comment type="similarity">
    <text evidence="1 4">Belongs to the universal ribosomal protein uL15 family.</text>
</comment>
<feature type="region of interest" description="Disordered" evidence="5">
    <location>
        <begin position="1"/>
        <end position="48"/>
    </location>
</feature>
<accession>A0A1F7UX13</accession>
<evidence type="ECO:0000313" key="8">
    <source>
        <dbReference type="Proteomes" id="UP000176846"/>
    </source>
</evidence>
<evidence type="ECO:0000256" key="1">
    <source>
        <dbReference type="ARBA" id="ARBA00007320"/>
    </source>
</evidence>
<proteinExistence type="inferred from homology"/>
<dbReference type="GO" id="GO:0019843">
    <property type="term" value="F:rRNA binding"/>
    <property type="evidence" value="ECO:0007669"/>
    <property type="project" value="UniProtKB-UniRule"/>
</dbReference>
<dbReference type="InterPro" id="IPR021131">
    <property type="entry name" value="Ribosomal_uL15/eL18"/>
</dbReference>
<reference evidence="7 8" key="1">
    <citation type="journal article" date="2016" name="Nat. Commun.">
        <title>Thousands of microbial genomes shed light on interconnected biogeochemical processes in an aquifer system.</title>
        <authorList>
            <person name="Anantharaman K."/>
            <person name="Brown C.T."/>
            <person name="Hug L.A."/>
            <person name="Sharon I."/>
            <person name="Castelle C.J."/>
            <person name="Probst A.J."/>
            <person name="Thomas B.C."/>
            <person name="Singh A."/>
            <person name="Wilkins M.J."/>
            <person name="Karaoz U."/>
            <person name="Brodie E.L."/>
            <person name="Williams K.H."/>
            <person name="Hubbard S.S."/>
            <person name="Banfield J.F."/>
        </authorList>
    </citation>
    <scope>NUCLEOTIDE SEQUENCE [LARGE SCALE GENOMIC DNA]</scope>
</reference>
<comment type="function">
    <text evidence="4">Binds to the 23S rRNA.</text>
</comment>
<dbReference type="InterPro" id="IPR030878">
    <property type="entry name" value="Ribosomal_uL15"/>
</dbReference>
<dbReference type="PANTHER" id="PTHR12934">
    <property type="entry name" value="50S RIBOSOMAL PROTEIN L15"/>
    <property type="match status" value="1"/>
</dbReference>
<evidence type="ECO:0000256" key="4">
    <source>
        <dbReference type="HAMAP-Rule" id="MF_01341"/>
    </source>
</evidence>
<dbReference type="PANTHER" id="PTHR12934:SF11">
    <property type="entry name" value="LARGE RIBOSOMAL SUBUNIT PROTEIN UL15M"/>
    <property type="match status" value="1"/>
</dbReference>
<keyword evidence="3 4" id="KW-0687">Ribonucleoprotein</keyword>
<evidence type="ECO:0000259" key="6">
    <source>
        <dbReference type="Pfam" id="PF00828"/>
    </source>
</evidence>
<comment type="subunit">
    <text evidence="4">Part of the 50S ribosomal subunit.</text>
</comment>
<dbReference type="Gene3D" id="3.100.10.10">
    <property type="match status" value="1"/>
</dbReference>
<dbReference type="EMBL" id="MGEK01000007">
    <property type="protein sequence ID" value="OGL82809.1"/>
    <property type="molecule type" value="Genomic_DNA"/>
</dbReference>
<name>A0A1F7UX13_9BACT</name>
<dbReference type="InterPro" id="IPR005749">
    <property type="entry name" value="Ribosomal_uL15_bac-type"/>
</dbReference>
<comment type="caution">
    <text evidence="7">The sequence shown here is derived from an EMBL/GenBank/DDBJ whole genome shotgun (WGS) entry which is preliminary data.</text>
</comment>
<evidence type="ECO:0000256" key="3">
    <source>
        <dbReference type="ARBA" id="ARBA00023274"/>
    </source>
</evidence>
<dbReference type="GO" id="GO:0006412">
    <property type="term" value="P:translation"/>
    <property type="evidence" value="ECO:0007669"/>
    <property type="project" value="UniProtKB-UniRule"/>
</dbReference>
<evidence type="ECO:0000256" key="2">
    <source>
        <dbReference type="ARBA" id="ARBA00022980"/>
    </source>
</evidence>
<keyword evidence="4" id="KW-0699">rRNA-binding</keyword>
<dbReference type="InterPro" id="IPR036227">
    <property type="entry name" value="Ribosomal_uL15/eL18_sf"/>
</dbReference>